<dbReference type="EMBL" id="BAAAHH010000020">
    <property type="protein sequence ID" value="GAA0957985.1"/>
    <property type="molecule type" value="Genomic_DNA"/>
</dbReference>
<name>A0ABP4C4F4_9ACTN</name>
<sequence>MSLEENLADLERHGREFAEHSRFAYTVLRQDRVVGCVYIEPVPYYGPTAKVKSWVSSDHAFLDRILHVEVATWLDESWPFHQVRYRPQGVLERRLVSFEAKPGAPAFRITVDGGPVGMTLTETETIVGNRGAGTRRLGPARAVDWLTSPKAPLTGWPDDAWIKVSPDDRSVRVDFSLPNAEGLGTTVWCRESLVLTFDAAFAHADVVWDHWNDVTA</sequence>
<evidence type="ECO:0008006" key="3">
    <source>
        <dbReference type="Google" id="ProtNLM"/>
    </source>
</evidence>
<protein>
    <recommendedName>
        <fullName evidence="3">Acetyltransferase (GNAT) family protein</fullName>
    </recommendedName>
</protein>
<dbReference type="Proteomes" id="UP001500665">
    <property type="component" value="Unassembled WGS sequence"/>
</dbReference>
<keyword evidence="2" id="KW-1185">Reference proteome</keyword>
<accession>A0ABP4C4F4</accession>
<comment type="caution">
    <text evidence="1">The sequence shown here is derived from an EMBL/GenBank/DDBJ whole genome shotgun (WGS) entry which is preliminary data.</text>
</comment>
<evidence type="ECO:0000313" key="2">
    <source>
        <dbReference type="Proteomes" id="UP001500665"/>
    </source>
</evidence>
<reference evidence="2" key="1">
    <citation type="journal article" date="2019" name="Int. J. Syst. Evol. Microbiol.">
        <title>The Global Catalogue of Microorganisms (GCM) 10K type strain sequencing project: providing services to taxonomists for standard genome sequencing and annotation.</title>
        <authorList>
            <consortium name="The Broad Institute Genomics Platform"/>
            <consortium name="The Broad Institute Genome Sequencing Center for Infectious Disease"/>
            <person name="Wu L."/>
            <person name="Ma J."/>
        </authorList>
    </citation>
    <scope>NUCLEOTIDE SEQUENCE [LARGE SCALE GENOMIC DNA]</scope>
    <source>
        <strain evidence="2">JCM 10696</strain>
    </source>
</reference>
<dbReference type="RefSeq" id="WP_344242975.1">
    <property type="nucleotide sequence ID" value="NZ_BAAAHH010000020.1"/>
</dbReference>
<gene>
    <name evidence="1" type="ORF">GCM10009550_45970</name>
</gene>
<proteinExistence type="predicted"/>
<organism evidence="1 2">
    <name type="scientific">Actinocorallia libanotica</name>
    <dbReference type="NCBI Taxonomy" id="46162"/>
    <lineage>
        <taxon>Bacteria</taxon>
        <taxon>Bacillati</taxon>
        <taxon>Actinomycetota</taxon>
        <taxon>Actinomycetes</taxon>
        <taxon>Streptosporangiales</taxon>
        <taxon>Thermomonosporaceae</taxon>
        <taxon>Actinocorallia</taxon>
    </lineage>
</organism>
<evidence type="ECO:0000313" key="1">
    <source>
        <dbReference type="EMBL" id="GAA0957985.1"/>
    </source>
</evidence>